<dbReference type="EMBL" id="REGN01007141">
    <property type="protein sequence ID" value="RNA07140.1"/>
    <property type="molecule type" value="Genomic_DNA"/>
</dbReference>
<proteinExistence type="predicted"/>
<dbReference type="Proteomes" id="UP000276133">
    <property type="component" value="Unassembled WGS sequence"/>
</dbReference>
<organism evidence="1 2">
    <name type="scientific">Brachionus plicatilis</name>
    <name type="common">Marine rotifer</name>
    <name type="synonym">Brachionus muelleri</name>
    <dbReference type="NCBI Taxonomy" id="10195"/>
    <lineage>
        <taxon>Eukaryota</taxon>
        <taxon>Metazoa</taxon>
        <taxon>Spiralia</taxon>
        <taxon>Gnathifera</taxon>
        <taxon>Rotifera</taxon>
        <taxon>Eurotatoria</taxon>
        <taxon>Monogononta</taxon>
        <taxon>Pseudotrocha</taxon>
        <taxon>Ploima</taxon>
        <taxon>Brachionidae</taxon>
        <taxon>Brachionus</taxon>
    </lineage>
</organism>
<sequence>MINSGVLQEVEVNEAQLEDESVMTLFKLLTSGEKPDKCSKDGSDLFIYWCNFLDFRIFGKNVYRCHDKSEYGVHFQYAVPTSDDQFETKYKRQPLPRMQKMKTQNTQTLEGKRFNSRGHLSLLIEIAGSDKFVYEQAK</sequence>
<accession>A0A3M7Q6U7</accession>
<comment type="caution">
    <text evidence="1">The sequence shown here is derived from an EMBL/GenBank/DDBJ whole genome shotgun (WGS) entry which is preliminary data.</text>
</comment>
<evidence type="ECO:0000313" key="2">
    <source>
        <dbReference type="Proteomes" id="UP000276133"/>
    </source>
</evidence>
<name>A0A3M7Q6U7_BRAPC</name>
<reference evidence="1 2" key="1">
    <citation type="journal article" date="2018" name="Sci. Rep.">
        <title>Genomic signatures of local adaptation to the degree of environmental predictability in rotifers.</title>
        <authorList>
            <person name="Franch-Gras L."/>
            <person name="Hahn C."/>
            <person name="Garcia-Roger E.M."/>
            <person name="Carmona M.J."/>
            <person name="Serra M."/>
            <person name="Gomez A."/>
        </authorList>
    </citation>
    <scope>NUCLEOTIDE SEQUENCE [LARGE SCALE GENOMIC DNA]</scope>
    <source>
        <strain evidence="1">HYR1</strain>
    </source>
</reference>
<protein>
    <submittedName>
        <fullName evidence="1">Uncharacterized protein</fullName>
    </submittedName>
</protein>
<keyword evidence="2" id="KW-1185">Reference proteome</keyword>
<dbReference type="AlphaFoldDB" id="A0A3M7Q6U7"/>
<evidence type="ECO:0000313" key="1">
    <source>
        <dbReference type="EMBL" id="RNA07140.1"/>
    </source>
</evidence>
<gene>
    <name evidence="1" type="ORF">BpHYR1_013407</name>
</gene>